<feature type="domain" description="HTH marR-type" evidence="1">
    <location>
        <begin position="1"/>
        <end position="141"/>
    </location>
</feature>
<evidence type="ECO:0000313" key="3">
    <source>
        <dbReference type="Proteomes" id="UP000320888"/>
    </source>
</evidence>
<dbReference type="PANTHER" id="PTHR39515:SF2">
    <property type="entry name" value="HTH-TYPE TRANSCRIPTIONAL REGULATOR RV0880"/>
    <property type="match status" value="1"/>
</dbReference>
<dbReference type="InterPro" id="IPR036390">
    <property type="entry name" value="WH_DNA-bd_sf"/>
</dbReference>
<dbReference type="RefSeq" id="WP_143940300.1">
    <property type="nucleotide sequence ID" value="NZ_VKLS01000013.1"/>
</dbReference>
<dbReference type="PANTHER" id="PTHR39515">
    <property type="entry name" value="CONSERVED PROTEIN"/>
    <property type="match status" value="1"/>
</dbReference>
<dbReference type="OrthoDB" id="3215377at2"/>
<dbReference type="SMART" id="SM00347">
    <property type="entry name" value="HTH_MARR"/>
    <property type="match status" value="1"/>
</dbReference>
<dbReference type="Gene3D" id="1.10.10.10">
    <property type="entry name" value="Winged helix-like DNA-binding domain superfamily/Winged helix DNA-binding domain"/>
    <property type="match status" value="1"/>
</dbReference>
<organism evidence="2 3">
    <name type="scientific">Streptomyces benahoarensis</name>
    <dbReference type="NCBI Taxonomy" id="2595054"/>
    <lineage>
        <taxon>Bacteria</taxon>
        <taxon>Bacillati</taxon>
        <taxon>Actinomycetota</taxon>
        <taxon>Actinomycetes</taxon>
        <taxon>Kitasatosporales</taxon>
        <taxon>Streptomycetaceae</taxon>
        <taxon>Streptomyces</taxon>
    </lineage>
</organism>
<dbReference type="AlphaFoldDB" id="A0A553ZQI9"/>
<dbReference type="Gene3D" id="1.10.287.100">
    <property type="match status" value="1"/>
</dbReference>
<dbReference type="Pfam" id="PF01047">
    <property type="entry name" value="MarR"/>
    <property type="match status" value="1"/>
</dbReference>
<dbReference type="InterPro" id="IPR000835">
    <property type="entry name" value="HTH_MarR-typ"/>
</dbReference>
<evidence type="ECO:0000313" key="2">
    <source>
        <dbReference type="EMBL" id="TSB43741.1"/>
    </source>
</evidence>
<dbReference type="GO" id="GO:0003700">
    <property type="term" value="F:DNA-binding transcription factor activity"/>
    <property type="evidence" value="ECO:0007669"/>
    <property type="project" value="InterPro"/>
</dbReference>
<dbReference type="Proteomes" id="UP000320888">
    <property type="component" value="Unassembled WGS sequence"/>
</dbReference>
<keyword evidence="3" id="KW-1185">Reference proteome</keyword>
<dbReference type="PROSITE" id="PS50995">
    <property type="entry name" value="HTH_MARR_2"/>
    <property type="match status" value="1"/>
</dbReference>
<evidence type="ECO:0000259" key="1">
    <source>
        <dbReference type="PROSITE" id="PS50995"/>
    </source>
</evidence>
<gene>
    <name evidence="2" type="ORF">FNZ23_02640</name>
</gene>
<name>A0A553ZQI9_9ACTN</name>
<accession>A0A553ZQI9</accession>
<dbReference type="InterPro" id="IPR052526">
    <property type="entry name" value="HTH-type_Bedaq_tolerance"/>
</dbReference>
<comment type="caution">
    <text evidence="2">The sequence shown here is derived from an EMBL/GenBank/DDBJ whole genome shotgun (WGS) entry which is preliminary data.</text>
</comment>
<dbReference type="InterPro" id="IPR036388">
    <property type="entry name" value="WH-like_DNA-bd_sf"/>
</dbReference>
<sequence length="160" mass="17139">MDLAALAMDLDFAMRLLRGRIRAESGVDAEGLSRPQLTALYRVVREGPITTSELAALEYMRPQSMAQTLAGLEKAGLVQRSPDPTDGRRILLSGTEPGSELVTDLLGLHARWLSAAIAEELAPEEQEELAAAVKLIGRLVDSTVGPVVSTRRRGAHGGAR</sequence>
<proteinExistence type="predicted"/>
<dbReference type="SUPFAM" id="SSF46785">
    <property type="entry name" value="Winged helix' DNA-binding domain"/>
    <property type="match status" value="1"/>
</dbReference>
<dbReference type="EMBL" id="VKLS01000013">
    <property type="protein sequence ID" value="TSB43741.1"/>
    <property type="molecule type" value="Genomic_DNA"/>
</dbReference>
<protein>
    <submittedName>
        <fullName evidence="2">MarR family transcriptional regulator</fullName>
    </submittedName>
</protein>
<reference evidence="2 3" key="1">
    <citation type="submission" date="2019-07" db="EMBL/GenBank/DDBJ databases">
        <title>Draft genome for Streptomyces benahoarensis MZ03-48.</title>
        <authorList>
            <person name="Gonzalez-Pimentel J.L."/>
        </authorList>
    </citation>
    <scope>NUCLEOTIDE SEQUENCE [LARGE SCALE GENOMIC DNA]</scope>
    <source>
        <strain evidence="2 3">MZ03-48</strain>
    </source>
</reference>